<organism evidence="1 2">
    <name type="scientific">Hymenolepis diminuta</name>
    <name type="common">Rat tapeworm</name>
    <dbReference type="NCBI Taxonomy" id="6216"/>
    <lineage>
        <taxon>Eukaryota</taxon>
        <taxon>Metazoa</taxon>
        <taxon>Spiralia</taxon>
        <taxon>Lophotrochozoa</taxon>
        <taxon>Platyhelminthes</taxon>
        <taxon>Cestoda</taxon>
        <taxon>Eucestoda</taxon>
        <taxon>Cyclophyllidea</taxon>
        <taxon>Hymenolepididae</taxon>
        <taxon>Hymenolepis</taxon>
    </lineage>
</organism>
<dbReference type="Proteomes" id="UP000321570">
    <property type="component" value="Unassembled WGS sequence"/>
</dbReference>
<accession>A0A564YNR1</accession>
<proteinExistence type="predicted"/>
<reference evidence="1 2" key="1">
    <citation type="submission" date="2019-07" db="EMBL/GenBank/DDBJ databases">
        <authorList>
            <person name="Jastrzebski P J."/>
            <person name="Paukszto L."/>
            <person name="Jastrzebski P J."/>
        </authorList>
    </citation>
    <scope>NUCLEOTIDE SEQUENCE [LARGE SCALE GENOMIC DNA]</scope>
    <source>
        <strain evidence="1 2">WMS-il1</strain>
    </source>
</reference>
<evidence type="ECO:0000313" key="2">
    <source>
        <dbReference type="Proteomes" id="UP000321570"/>
    </source>
</evidence>
<gene>
    <name evidence="1" type="ORF">WMSIL1_LOCUS8114</name>
</gene>
<dbReference type="EMBL" id="CABIJS010000321">
    <property type="protein sequence ID" value="VUZ48846.1"/>
    <property type="molecule type" value="Genomic_DNA"/>
</dbReference>
<evidence type="ECO:0000313" key="1">
    <source>
        <dbReference type="EMBL" id="VUZ48846.1"/>
    </source>
</evidence>
<keyword evidence="2" id="KW-1185">Reference proteome</keyword>
<dbReference type="AlphaFoldDB" id="A0A564YNR1"/>
<sequence>MIWMLNSNRRSISHFLELQPQLKSVRKGGFACLDALYYRHFANPCEMRRHRSADNKDTNKLPCPVKLAMRPLFLFLPLSDGYFHRIIPNSSTKRRENFSMNITFRTK</sequence>
<protein>
    <submittedName>
        <fullName evidence="1">Uncharacterized protein</fullName>
    </submittedName>
</protein>
<name>A0A564YNR1_HYMDI</name>